<comment type="subcellular location">
    <subcellularLocation>
        <location evidence="1">Membrane</location>
        <topology evidence="1">Single-pass membrane protein</topology>
    </subcellularLocation>
</comment>
<keyword evidence="2 6" id="KW-0812">Transmembrane</keyword>
<organism evidence="7 8">
    <name type="scientific">Engystomops pustulosus</name>
    <name type="common">Tungara frog</name>
    <name type="synonym">Physalaemus pustulosus</name>
    <dbReference type="NCBI Taxonomy" id="76066"/>
    <lineage>
        <taxon>Eukaryota</taxon>
        <taxon>Metazoa</taxon>
        <taxon>Chordata</taxon>
        <taxon>Craniata</taxon>
        <taxon>Vertebrata</taxon>
        <taxon>Euteleostomi</taxon>
        <taxon>Amphibia</taxon>
        <taxon>Batrachia</taxon>
        <taxon>Anura</taxon>
        <taxon>Neobatrachia</taxon>
        <taxon>Hyloidea</taxon>
        <taxon>Leptodactylidae</taxon>
        <taxon>Leiuperinae</taxon>
        <taxon>Engystomops</taxon>
    </lineage>
</organism>
<name>A0AAV7A4P5_ENGPU</name>
<proteinExistence type="inferred from homology"/>
<reference evidence="7" key="1">
    <citation type="thesis" date="2020" institute="ProQuest LLC" country="789 East Eisenhower Parkway, Ann Arbor, MI, USA">
        <title>Comparative Genomics and Chromosome Evolution.</title>
        <authorList>
            <person name="Mudd A.B."/>
        </authorList>
    </citation>
    <scope>NUCLEOTIDE SEQUENCE</scope>
    <source>
        <strain evidence="7">237g6f4</strain>
        <tissue evidence="7">Blood</tissue>
    </source>
</reference>
<dbReference type="EMBL" id="WNYA01000009">
    <property type="protein sequence ID" value="KAG8555213.1"/>
    <property type="molecule type" value="Genomic_DNA"/>
</dbReference>
<accession>A0AAV7A4P5</accession>
<evidence type="ECO:0000256" key="1">
    <source>
        <dbReference type="ARBA" id="ARBA00004167"/>
    </source>
</evidence>
<dbReference type="GO" id="GO:0016020">
    <property type="term" value="C:membrane"/>
    <property type="evidence" value="ECO:0007669"/>
    <property type="project" value="UniProtKB-SubCell"/>
</dbReference>
<evidence type="ECO:0000256" key="2">
    <source>
        <dbReference type="ARBA" id="ARBA00022692"/>
    </source>
</evidence>
<dbReference type="PANTHER" id="PTHR15296:SF1">
    <property type="entry name" value="PDZK1 INTERACTING PROTEIN 1"/>
    <property type="match status" value="1"/>
</dbReference>
<evidence type="ECO:0000256" key="5">
    <source>
        <dbReference type="ARBA" id="ARBA00049650"/>
    </source>
</evidence>
<comment type="caution">
    <text evidence="7">The sequence shown here is derived from an EMBL/GenBank/DDBJ whole genome shotgun (WGS) entry which is preliminary data.</text>
</comment>
<comment type="similarity">
    <text evidence="5">Belongs to the PDZK1-interacting protein 1/SMIM24 family.</text>
</comment>
<dbReference type="AlphaFoldDB" id="A0AAV7A4P5"/>
<feature type="transmembrane region" description="Helical" evidence="6">
    <location>
        <begin position="76"/>
        <end position="96"/>
    </location>
</feature>
<dbReference type="Pfam" id="PF15807">
    <property type="entry name" value="MAP17"/>
    <property type="match status" value="1"/>
</dbReference>
<gene>
    <name evidence="7" type="ORF">GDO81_017620</name>
</gene>
<keyword evidence="8" id="KW-1185">Reference proteome</keyword>
<evidence type="ECO:0000256" key="4">
    <source>
        <dbReference type="ARBA" id="ARBA00023136"/>
    </source>
</evidence>
<sequence>MTGARSLPKLERCFQIPARLSINSSGILPGPPDSGDLQSRPQGISVTMSSLQLISLLLLSVGPVSCQAAARTIPQWGVGLIAMTVFLFLVLVVYVAKIVMKKSSKSNIESDPAAESKVFDDVNVSNGTFGHYKSRSNEHEHAYDNPIEVHDNVLTTAM</sequence>
<evidence type="ECO:0000313" key="8">
    <source>
        <dbReference type="Proteomes" id="UP000824782"/>
    </source>
</evidence>
<evidence type="ECO:0000256" key="3">
    <source>
        <dbReference type="ARBA" id="ARBA00022989"/>
    </source>
</evidence>
<keyword evidence="3 6" id="KW-1133">Transmembrane helix</keyword>
<protein>
    <submittedName>
        <fullName evidence="7">Uncharacterized protein</fullName>
    </submittedName>
</protein>
<dbReference type="PANTHER" id="PTHR15296">
    <property type="entry name" value="MEMBRANE-ASSOCIATED PROTEIN MAP17"/>
    <property type="match status" value="1"/>
</dbReference>
<dbReference type="InterPro" id="IPR031627">
    <property type="entry name" value="PDZK1IP1/SMIM24"/>
</dbReference>
<evidence type="ECO:0000256" key="6">
    <source>
        <dbReference type="SAM" id="Phobius"/>
    </source>
</evidence>
<dbReference type="Proteomes" id="UP000824782">
    <property type="component" value="Unassembled WGS sequence"/>
</dbReference>
<evidence type="ECO:0000313" key="7">
    <source>
        <dbReference type="EMBL" id="KAG8555213.1"/>
    </source>
</evidence>
<keyword evidence="4 6" id="KW-0472">Membrane</keyword>